<dbReference type="InterPro" id="IPR027396">
    <property type="entry name" value="DsrEFH-like"/>
</dbReference>
<evidence type="ECO:0000256" key="1">
    <source>
        <dbReference type="SAM" id="SignalP"/>
    </source>
</evidence>
<keyword evidence="3" id="KW-1185">Reference proteome</keyword>
<dbReference type="Gene3D" id="3.40.1260.10">
    <property type="entry name" value="DsrEFH-like"/>
    <property type="match status" value="1"/>
</dbReference>
<sequence>MKTNDSNSRRQFLGALALGATASTISVLANPIYANSNIFDDKKMNETEDWFDKIKGTHRVVYDGSTPHMGLPILWNWAFYLSNNSTGSPDSDITAMTVIRHSGLCIAFNDDLWAKYKLGEFFGVKDYTGDFAVRNPYYEPKDGDYPINGPGGLKSLHERGAMFCACDLATKVYSNKLAEKMGLNPEEVYQDWIDGMLSEVKLVPSGVWALARAQAHGCGYIFAGE</sequence>
<evidence type="ECO:0000313" key="3">
    <source>
        <dbReference type="Proteomes" id="UP000308713"/>
    </source>
</evidence>
<accession>A0A5C4SD57</accession>
<dbReference type="AlphaFoldDB" id="A0A5C4SD57"/>
<comment type="caution">
    <text evidence="2">The sequence shown here is derived from an EMBL/GenBank/DDBJ whole genome shotgun (WGS) entry which is preliminary data.</text>
</comment>
<organism evidence="2 3">
    <name type="scientific">Allotamlana fucoidanivorans</name>
    <dbReference type="NCBI Taxonomy" id="2583814"/>
    <lineage>
        <taxon>Bacteria</taxon>
        <taxon>Pseudomonadati</taxon>
        <taxon>Bacteroidota</taxon>
        <taxon>Flavobacteriia</taxon>
        <taxon>Flavobacteriales</taxon>
        <taxon>Flavobacteriaceae</taxon>
        <taxon>Allotamlana</taxon>
    </lineage>
</organism>
<dbReference type="OrthoDB" id="1174147at2"/>
<dbReference type="PROSITE" id="PS51318">
    <property type="entry name" value="TAT"/>
    <property type="match status" value="1"/>
</dbReference>
<keyword evidence="1" id="KW-0732">Signal</keyword>
<dbReference type="InterPro" id="IPR006311">
    <property type="entry name" value="TAT_signal"/>
</dbReference>
<evidence type="ECO:0000313" key="2">
    <source>
        <dbReference type="EMBL" id="TNJ41473.1"/>
    </source>
</evidence>
<feature type="chain" id="PRO_5023005527" evidence="1">
    <location>
        <begin position="30"/>
        <end position="225"/>
    </location>
</feature>
<protein>
    <submittedName>
        <fullName evidence="2">Tat (Twin-arginine translocation) pathway signal sequence containing protein</fullName>
    </submittedName>
</protein>
<name>A0A5C4SD57_9FLAO</name>
<feature type="signal peptide" evidence="1">
    <location>
        <begin position="1"/>
        <end position="29"/>
    </location>
</feature>
<dbReference type="Proteomes" id="UP000308713">
    <property type="component" value="Unassembled WGS sequence"/>
</dbReference>
<dbReference type="EMBL" id="VDCS01000020">
    <property type="protein sequence ID" value="TNJ41473.1"/>
    <property type="molecule type" value="Genomic_DNA"/>
</dbReference>
<reference evidence="2 3" key="1">
    <citation type="submission" date="2019-05" db="EMBL/GenBank/DDBJ databases">
        <title>Tamlana fucoidanivorans sp. nov., isolated from the surface of algae collected from Fujian province in China.</title>
        <authorList>
            <person name="Li J."/>
        </authorList>
    </citation>
    <scope>NUCLEOTIDE SEQUENCE [LARGE SCALE GENOMIC DNA]</scope>
    <source>
        <strain evidence="2 3">CW2-9</strain>
    </source>
</reference>
<gene>
    <name evidence="2" type="ORF">FGF67_16020</name>
</gene>
<dbReference type="RefSeq" id="WP_139698775.1">
    <property type="nucleotide sequence ID" value="NZ_CP074074.1"/>
</dbReference>
<proteinExistence type="predicted"/>